<sequence>MGAAVLRPRGQHAPPPSRLCLRGQRARPPSPRPDAAQPSRGPPRADAAADIGSTGDPVSPAPPRPTRAAAVSAPRRRHSRAAALRAQTPPPTSAPRAPPYRLRLRGQRARPPSPCPDARRCRITTSNNDTVTSQLKRPSMMDIGECGVIQVVYWNSNGRKEARSSPLCNGWIVDKTTLRDEVSIKKTHTYVC</sequence>
<evidence type="ECO:0000256" key="1">
    <source>
        <dbReference type="SAM" id="MobiDB-lite"/>
    </source>
</evidence>
<keyword evidence="3" id="KW-1185">Reference proteome</keyword>
<reference evidence="2 3" key="1">
    <citation type="submission" date="2024-02" db="EMBL/GenBank/DDBJ databases">
        <title>High-quality chromosome-scale genome assembly of Pensacola bahiagrass (Paspalum notatum Flugge var. saurae).</title>
        <authorList>
            <person name="Vega J.M."/>
            <person name="Podio M."/>
            <person name="Orjuela J."/>
            <person name="Siena L.A."/>
            <person name="Pessino S.C."/>
            <person name="Combes M.C."/>
            <person name="Mariac C."/>
            <person name="Albertini E."/>
            <person name="Pupilli F."/>
            <person name="Ortiz J.P.A."/>
            <person name="Leblanc O."/>
        </authorList>
    </citation>
    <scope>NUCLEOTIDE SEQUENCE [LARGE SCALE GENOMIC DNA]</scope>
    <source>
        <strain evidence="2">R1</strain>
        <tissue evidence="2">Leaf</tissue>
    </source>
</reference>
<feature type="compositionally biased region" description="Pro residues" evidence="1">
    <location>
        <begin position="88"/>
        <end position="98"/>
    </location>
</feature>
<dbReference type="Proteomes" id="UP001341281">
    <property type="component" value="Chromosome 08"/>
</dbReference>
<name>A0AAQ3UCH9_PASNO</name>
<dbReference type="AlphaFoldDB" id="A0AAQ3UCH9"/>
<dbReference type="EMBL" id="CP144752">
    <property type="protein sequence ID" value="WVZ88894.1"/>
    <property type="molecule type" value="Genomic_DNA"/>
</dbReference>
<feature type="region of interest" description="Disordered" evidence="1">
    <location>
        <begin position="1"/>
        <end position="99"/>
    </location>
</feature>
<evidence type="ECO:0000313" key="3">
    <source>
        <dbReference type="Proteomes" id="UP001341281"/>
    </source>
</evidence>
<proteinExistence type="predicted"/>
<evidence type="ECO:0000313" key="2">
    <source>
        <dbReference type="EMBL" id="WVZ88894.1"/>
    </source>
</evidence>
<organism evidence="2 3">
    <name type="scientific">Paspalum notatum var. saurae</name>
    <dbReference type="NCBI Taxonomy" id="547442"/>
    <lineage>
        <taxon>Eukaryota</taxon>
        <taxon>Viridiplantae</taxon>
        <taxon>Streptophyta</taxon>
        <taxon>Embryophyta</taxon>
        <taxon>Tracheophyta</taxon>
        <taxon>Spermatophyta</taxon>
        <taxon>Magnoliopsida</taxon>
        <taxon>Liliopsida</taxon>
        <taxon>Poales</taxon>
        <taxon>Poaceae</taxon>
        <taxon>PACMAD clade</taxon>
        <taxon>Panicoideae</taxon>
        <taxon>Andropogonodae</taxon>
        <taxon>Paspaleae</taxon>
        <taxon>Paspalinae</taxon>
        <taxon>Paspalum</taxon>
    </lineage>
</organism>
<gene>
    <name evidence="2" type="ORF">U9M48_035361</name>
</gene>
<accession>A0AAQ3UCH9</accession>
<protein>
    <submittedName>
        <fullName evidence="2">Uncharacterized protein</fullName>
    </submittedName>
</protein>